<dbReference type="Pfam" id="PF10281">
    <property type="entry name" value="Ish1"/>
    <property type="match status" value="5"/>
</dbReference>
<accession>A0A9P8QCB7</accession>
<dbReference type="AlphaFoldDB" id="A0A9P8QCB7"/>
<evidence type="ECO:0000313" key="2">
    <source>
        <dbReference type="EMBL" id="KAH3686890.1"/>
    </source>
</evidence>
<gene>
    <name evidence="2" type="ORF">WICPIJ_002121</name>
</gene>
<evidence type="ECO:0000313" key="3">
    <source>
        <dbReference type="Proteomes" id="UP000774326"/>
    </source>
</evidence>
<dbReference type="Proteomes" id="UP000774326">
    <property type="component" value="Unassembled WGS sequence"/>
</dbReference>
<keyword evidence="1" id="KW-0732">Signal</keyword>
<reference evidence="2" key="2">
    <citation type="submission" date="2021-01" db="EMBL/GenBank/DDBJ databases">
        <authorList>
            <person name="Schikora-Tamarit M.A."/>
        </authorList>
    </citation>
    <scope>NUCLEOTIDE SEQUENCE</scope>
    <source>
        <strain evidence="2">CBS2887</strain>
    </source>
</reference>
<feature type="signal peptide" evidence="1">
    <location>
        <begin position="1"/>
        <end position="18"/>
    </location>
</feature>
<dbReference type="InterPro" id="IPR018803">
    <property type="entry name" value="Ish1/Msc1-like"/>
</dbReference>
<reference evidence="2" key="1">
    <citation type="journal article" date="2021" name="Open Biol.">
        <title>Shared evolutionary footprints suggest mitochondrial oxidative damage underlies multiple complex I losses in fungi.</title>
        <authorList>
            <person name="Schikora-Tamarit M.A."/>
            <person name="Marcet-Houben M."/>
            <person name="Nosek J."/>
            <person name="Gabaldon T."/>
        </authorList>
    </citation>
    <scope>NUCLEOTIDE SEQUENCE</scope>
    <source>
        <strain evidence="2">CBS2887</strain>
    </source>
</reference>
<feature type="chain" id="PRO_5040487956" description="Meiotic sister chromatid recombination protein 1" evidence="1">
    <location>
        <begin position="19"/>
        <end position="581"/>
    </location>
</feature>
<evidence type="ECO:0008006" key="4">
    <source>
        <dbReference type="Google" id="ProtNLM"/>
    </source>
</evidence>
<evidence type="ECO:0000256" key="1">
    <source>
        <dbReference type="SAM" id="SignalP"/>
    </source>
</evidence>
<keyword evidence="3" id="KW-1185">Reference proteome</keyword>
<proteinExistence type="predicted"/>
<organism evidence="2 3">
    <name type="scientific">Wickerhamomyces pijperi</name>
    <name type="common">Yeast</name>
    <name type="synonym">Pichia pijperi</name>
    <dbReference type="NCBI Taxonomy" id="599730"/>
    <lineage>
        <taxon>Eukaryota</taxon>
        <taxon>Fungi</taxon>
        <taxon>Dikarya</taxon>
        <taxon>Ascomycota</taxon>
        <taxon>Saccharomycotina</taxon>
        <taxon>Saccharomycetes</taxon>
        <taxon>Phaffomycetales</taxon>
        <taxon>Wickerhamomycetaceae</taxon>
        <taxon>Wickerhamomyces</taxon>
    </lineage>
</organism>
<protein>
    <recommendedName>
        <fullName evidence="4">Meiotic sister chromatid recombination protein 1</fullName>
    </recommendedName>
</protein>
<sequence>MRLNNIIVPLLLVTPSLAYYDVLNHWSESDLRTYLKDNSISVDKKSTLDELKDLASEHWNEAQYHTSQQPWYDYGHLKQKALNLYQGRPLNAPPQGSASDYYNTVRDWVFDTWTETDLKRLLRKYKIKYHATATHDELVKLAKDNYDSIAKSAKASGKYLGDWLYDSWGLDDLTSWLDEYKIDYDKAKDSKDALVKKVREHAYEASKYTQEERDSILDNLDLTAKSLFDKAGKIKADVFNTWSANQLYRWLKNHQIKVDQSLKNNKEELALIAQKHTDKFHQDVEQWSSKASKSASPLLSKATDAVDNVINDTFFVGIESWSRDRLKAFLESRGVKPSFFTTKKELISLVKQNKYKPIQNYNVDSFFEGWSKANIQKWISEQNSAISSNANGVADKLSDVYKDFVSSVNYYAGQAGDNIAGVQQSAHHNAEAIKKKAGDLRQGAHKHAESAVKYGKASYEKAENDASNAVNNAAKGASDVVSKAGADLKKAKDQFFDYWSDSELENYLTSFGIKPKKSGKSYSHEDLIKLAKQNTRWFLTGETYDTSTTGGQLRSHAENLYSKAQVQLKNLFRTVYSALGF</sequence>
<dbReference type="EMBL" id="JAEUBG010001147">
    <property type="protein sequence ID" value="KAH3686890.1"/>
    <property type="molecule type" value="Genomic_DNA"/>
</dbReference>
<comment type="caution">
    <text evidence="2">The sequence shown here is derived from an EMBL/GenBank/DDBJ whole genome shotgun (WGS) entry which is preliminary data.</text>
</comment>
<name>A0A9P8QCB7_WICPI</name>
<dbReference type="OrthoDB" id="2527403at2759"/>